<dbReference type="SFLD" id="SFLDS00003">
    <property type="entry name" value="Haloacid_Dehalogenase"/>
    <property type="match status" value="1"/>
</dbReference>
<dbReference type="GO" id="GO:0009507">
    <property type="term" value="C:chloroplast"/>
    <property type="evidence" value="ECO:0007669"/>
    <property type="project" value="UniProtKB-SubCell"/>
</dbReference>
<evidence type="ECO:0000256" key="11">
    <source>
        <dbReference type="ARBA" id="ARBA00059713"/>
    </source>
</evidence>
<dbReference type="PANTHER" id="PTHR19288:SF46">
    <property type="entry name" value="HALOACID DEHALOGENASE-LIKE HYDROLASE DOMAIN-CONTAINING PROTEIN 2"/>
    <property type="match status" value="1"/>
</dbReference>
<dbReference type="Pfam" id="PF13242">
    <property type="entry name" value="Hydrolase_like"/>
    <property type="match status" value="1"/>
</dbReference>
<organism evidence="12 13">
    <name type="scientific">Symbiochloris irregularis</name>
    <dbReference type="NCBI Taxonomy" id="706552"/>
    <lineage>
        <taxon>Eukaryota</taxon>
        <taxon>Viridiplantae</taxon>
        <taxon>Chlorophyta</taxon>
        <taxon>core chlorophytes</taxon>
        <taxon>Trebouxiophyceae</taxon>
        <taxon>Trebouxiales</taxon>
        <taxon>Trebouxiaceae</taxon>
        <taxon>Symbiochloris</taxon>
    </lineage>
</organism>
<dbReference type="InterPro" id="IPR036412">
    <property type="entry name" value="HAD-like_sf"/>
</dbReference>
<dbReference type="InterPro" id="IPR023214">
    <property type="entry name" value="HAD_sf"/>
</dbReference>
<dbReference type="Gene3D" id="3.40.50.1000">
    <property type="entry name" value="HAD superfamily/HAD-like"/>
    <property type="match status" value="2"/>
</dbReference>
<comment type="catalytic activity">
    <reaction evidence="1">
        <text>2-phosphoglycolate + H2O = glycolate + phosphate</text>
        <dbReference type="Rhea" id="RHEA:14369"/>
        <dbReference type="ChEBI" id="CHEBI:15377"/>
        <dbReference type="ChEBI" id="CHEBI:29805"/>
        <dbReference type="ChEBI" id="CHEBI:43474"/>
        <dbReference type="ChEBI" id="CHEBI:58033"/>
        <dbReference type="EC" id="3.1.3.18"/>
    </reaction>
</comment>
<dbReference type="FunFam" id="3.40.50.1000:FF:000447">
    <property type="match status" value="1"/>
</dbReference>
<dbReference type="Proteomes" id="UP001465755">
    <property type="component" value="Unassembled WGS sequence"/>
</dbReference>
<dbReference type="SFLD" id="SFLDG01139">
    <property type="entry name" value="C2.A:_Pyridoxal_Phosphate_Phos"/>
    <property type="match status" value="1"/>
</dbReference>
<evidence type="ECO:0000256" key="9">
    <source>
        <dbReference type="ARBA" id="ARBA00022946"/>
    </source>
</evidence>
<comment type="caution">
    <text evidence="12">The sequence shown here is derived from an EMBL/GenBank/DDBJ whole genome shotgun (WGS) entry which is preliminary data.</text>
</comment>
<evidence type="ECO:0000256" key="6">
    <source>
        <dbReference type="ARBA" id="ARBA00022553"/>
    </source>
</evidence>
<evidence type="ECO:0000256" key="8">
    <source>
        <dbReference type="ARBA" id="ARBA00022801"/>
    </source>
</evidence>
<accession>A0AAW1NRL8</accession>
<gene>
    <name evidence="12" type="ORF">WJX73_010326</name>
</gene>
<protein>
    <recommendedName>
        <fullName evidence="4">phosphoglycolate phosphatase</fullName>
        <ecNumber evidence="4">3.1.3.18</ecNumber>
    </recommendedName>
</protein>
<dbReference type="GO" id="GO:0008967">
    <property type="term" value="F:phosphoglycolate phosphatase activity"/>
    <property type="evidence" value="ECO:0007669"/>
    <property type="project" value="UniProtKB-EC"/>
</dbReference>
<comment type="subcellular location">
    <subcellularLocation>
        <location evidence="2">Plastid</location>
        <location evidence="2">Chloroplast</location>
    </subcellularLocation>
</comment>
<keyword evidence="7" id="KW-0934">Plastid</keyword>
<dbReference type="EMBL" id="JALJOQ010000122">
    <property type="protein sequence ID" value="KAK9795912.1"/>
    <property type="molecule type" value="Genomic_DNA"/>
</dbReference>
<evidence type="ECO:0000256" key="5">
    <source>
        <dbReference type="ARBA" id="ARBA00022528"/>
    </source>
</evidence>
<sequence>MPGASFGELSGESSMVSSSMSAGVRPDLVRTGDEVLQYWNFNTGTGEVINILLLVLVANAGPNGASSSSGPRRANEEDKKALIQNHEVFIFDCDGVIWRGDSLIEGVPETLDLLRSLGKKLVFVTNNATKSRQGYTKKFSSLGLSVSKEEIFSSSFAAAAYLDSISFPKDKKVYVVGDVGIQEELDLHGYQHFGGPEDAGKVIELKAGYALPHDENVGAVIVGFDRNINYYKIQYATLCISENPGCHFIATNLDAKTHLTDAQEWAGNGSMVGAIRGSTKIEPHVVGKPSQFVLDAIATQTGVAKDKICMVGDRLDTDVLFGQQGGLSTMLVLSGVTTEQTLLSPENKIHPDIYTNQLPDLLSAKEAVAA</sequence>
<dbReference type="SUPFAM" id="SSF56784">
    <property type="entry name" value="HAD-like"/>
    <property type="match status" value="1"/>
</dbReference>
<dbReference type="AlphaFoldDB" id="A0AAW1NRL8"/>
<evidence type="ECO:0000256" key="2">
    <source>
        <dbReference type="ARBA" id="ARBA00004229"/>
    </source>
</evidence>
<evidence type="ECO:0000313" key="12">
    <source>
        <dbReference type="EMBL" id="KAK9795912.1"/>
    </source>
</evidence>
<keyword evidence="5" id="KW-0150">Chloroplast</keyword>
<dbReference type="SFLD" id="SFLDF00039">
    <property type="entry name" value="phosphoglycolate_phosphatase_2"/>
    <property type="match status" value="1"/>
</dbReference>
<evidence type="ECO:0000256" key="10">
    <source>
        <dbReference type="ARBA" id="ARBA00022990"/>
    </source>
</evidence>
<keyword evidence="8" id="KW-0378">Hydrolase</keyword>
<comment type="similarity">
    <text evidence="3">Belongs to the HAD-like hydrolase superfamily. CbbY/CbbZ/Gph/YieH family.</text>
</comment>
<comment type="function">
    <text evidence="11">Photorespiratory enzyme that dephosphorylates the 2-phosphoglycolate produced by the RuBisCO oxygenation reaction.</text>
</comment>
<evidence type="ECO:0000313" key="13">
    <source>
        <dbReference type="Proteomes" id="UP001465755"/>
    </source>
</evidence>
<dbReference type="EC" id="3.1.3.18" evidence="4"/>
<name>A0AAW1NRL8_9CHLO</name>
<proteinExistence type="inferred from homology"/>
<dbReference type="NCBIfam" id="TIGR01452">
    <property type="entry name" value="PGP_euk"/>
    <property type="match status" value="1"/>
</dbReference>
<reference evidence="12 13" key="1">
    <citation type="journal article" date="2024" name="Nat. Commun.">
        <title>Phylogenomics reveals the evolutionary origins of lichenization in chlorophyte algae.</title>
        <authorList>
            <person name="Puginier C."/>
            <person name="Libourel C."/>
            <person name="Otte J."/>
            <person name="Skaloud P."/>
            <person name="Haon M."/>
            <person name="Grisel S."/>
            <person name="Petersen M."/>
            <person name="Berrin J.G."/>
            <person name="Delaux P.M."/>
            <person name="Dal Grande F."/>
            <person name="Keller J."/>
        </authorList>
    </citation>
    <scope>NUCLEOTIDE SEQUENCE [LARGE SCALE GENOMIC DNA]</scope>
    <source>
        <strain evidence="12 13">SAG 2036</strain>
    </source>
</reference>
<dbReference type="InterPro" id="IPR006349">
    <property type="entry name" value="PGP_euk"/>
</dbReference>
<keyword evidence="13" id="KW-1185">Reference proteome</keyword>
<dbReference type="NCBIfam" id="TIGR01460">
    <property type="entry name" value="HAD-SF-IIA"/>
    <property type="match status" value="1"/>
</dbReference>
<keyword evidence="6" id="KW-0597">Phosphoprotein</keyword>
<keyword evidence="10" id="KW-0007">Acetylation</keyword>
<evidence type="ECO:0000256" key="7">
    <source>
        <dbReference type="ARBA" id="ARBA00022640"/>
    </source>
</evidence>
<evidence type="ECO:0000256" key="1">
    <source>
        <dbReference type="ARBA" id="ARBA00000830"/>
    </source>
</evidence>
<dbReference type="PANTHER" id="PTHR19288">
    <property type="entry name" value="4-NITROPHENYLPHOSPHATASE-RELATED"/>
    <property type="match status" value="1"/>
</dbReference>
<dbReference type="Pfam" id="PF13344">
    <property type="entry name" value="Hydrolase_6"/>
    <property type="match status" value="1"/>
</dbReference>
<keyword evidence="9" id="KW-0809">Transit peptide</keyword>
<dbReference type="InterPro" id="IPR006357">
    <property type="entry name" value="HAD-SF_hydro_IIA"/>
</dbReference>
<evidence type="ECO:0000256" key="3">
    <source>
        <dbReference type="ARBA" id="ARBA00006171"/>
    </source>
</evidence>
<evidence type="ECO:0000256" key="4">
    <source>
        <dbReference type="ARBA" id="ARBA00013078"/>
    </source>
</evidence>
<dbReference type="FunFam" id="3.40.50.1000:FF:000039">
    <property type="entry name" value="Phosphoglycolate phosphatase"/>
    <property type="match status" value="1"/>
</dbReference>